<sequence>MPVNQEPKEIKVGKQIKNPKNKMNKKNKNSVHRLLSPTCLVSQPLLPGTPPADAAAPATAGDDSRRRRRRRLPPPLPIGVAAREEKEERQREYINDGFNRFMPAESWALTIARRPEEYI</sequence>
<feature type="region of interest" description="Disordered" evidence="1">
    <location>
        <begin position="1"/>
        <end position="86"/>
    </location>
</feature>
<evidence type="ECO:0000313" key="3">
    <source>
        <dbReference type="Proteomes" id="UP000008022"/>
    </source>
</evidence>
<feature type="compositionally biased region" description="Basic residues" evidence="1">
    <location>
        <begin position="17"/>
        <end position="31"/>
    </location>
</feature>
<proteinExistence type="predicted"/>
<feature type="compositionally biased region" description="Basic and acidic residues" evidence="1">
    <location>
        <begin position="1"/>
        <end position="12"/>
    </location>
</feature>
<dbReference type="EnsemblPlants" id="ORUFI11G01240.1">
    <property type="protein sequence ID" value="ORUFI11G01240.1"/>
    <property type="gene ID" value="ORUFI11G01240"/>
</dbReference>
<dbReference type="HOGENOM" id="CLU_2065331_0_0_1"/>
<reference evidence="2" key="2">
    <citation type="submission" date="2015-06" db="UniProtKB">
        <authorList>
            <consortium name="EnsemblPlants"/>
        </authorList>
    </citation>
    <scope>IDENTIFICATION</scope>
</reference>
<evidence type="ECO:0000313" key="2">
    <source>
        <dbReference type="EnsemblPlants" id="ORUFI11G01240.1"/>
    </source>
</evidence>
<evidence type="ECO:0000256" key="1">
    <source>
        <dbReference type="SAM" id="MobiDB-lite"/>
    </source>
</evidence>
<keyword evidence="3" id="KW-1185">Reference proteome</keyword>
<accession>A0A0E0R3I4</accession>
<name>A0A0E0R3I4_ORYRU</name>
<dbReference type="Proteomes" id="UP000008022">
    <property type="component" value="Unassembled WGS sequence"/>
</dbReference>
<protein>
    <submittedName>
        <fullName evidence="2">Uncharacterized protein</fullName>
    </submittedName>
</protein>
<dbReference type="Gramene" id="ORUFI11G01240.1">
    <property type="protein sequence ID" value="ORUFI11G01240.1"/>
    <property type="gene ID" value="ORUFI11G01240"/>
</dbReference>
<reference evidence="3" key="1">
    <citation type="submission" date="2013-06" db="EMBL/GenBank/DDBJ databases">
        <authorList>
            <person name="Zhao Q."/>
        </authorList>
    </citation>
    <scope>NUCLEOTIDE SEQUENCE</scope>
    <source>
        <strain evidence="3">cv. W1943</strain>
    </source>
</reference>
<organism evidence="2 3">
    <name type="scientific">Oryza rufipogon</name>
    <name type="common">Brownbeard rice</name>
    <name type="synonym">Asian wild rice</name>
    <dbReference type="NCBI Taxonomy" id="4529"/>
    <lineage>
        <taxon>Eukaryota</taxon>
        <taxon>Viridiplantae</taxon>
        <taxon>Streptophyta</taxon>
        <taxon>Embryophyta</taxon>
        <taxon>Tracheophyta</taxon>
        <taxon>Spermatophyta</taxon>
        <taxon>Magnoliopsida</taxon>
        <taxon>Liliopsida</taxon>
        <taxon>Poales</taxon>
        <taxon>Poaceae</taxon>
        <taxon>BOP clade</taxon>
        <taxon>Oryzoideae</taxon>
        <taxon>Oryzeae</taxon>
        <taxon>Oryzinae</taxon>
        <taxon>Oryza</taxon>
    </lineage>
</organism>
<feature type="compositionally biased region" description="Low complexity" evidence="1">
    <location>
        <begin position="51"/>
        <end position="61"/>
    </location>
</feature>
<dbReference type="AlphaFoldDB" id="A0A0E0R3I4"/>